<dbReference type="PROSITE" id="PS00099">
    <property type="entry name" value="THIOLASE_3"/>
    <property type="match status" value="1"/>
</dbReference>
<dbReference type="InterPro" id="IPR020610">
    <property type="entry name" value="Thiolase_AS"/>
</dbReference>
<feature type="domain" description="Thiolase C-terminal" evidence="7">
    <location>
        <begin position="284"/>
        <end position="423"/>
    </location>
</feature>
<dbReference type="EC" id="2.3.1.9" evidence="8"/>
<dbReference type="NCBIfam" id="TIGR01930">
    <property type="entry name" value="AcCoA-C-Actrans"/>
    <property type="match status" value="1"/>
</dbReference>
<organism evidence="9 11">
    <name type="scientific">Legionella birminghamensis</name>
    <dbReference type="NCBI Taxonomy" id="28083"/>
    <lineage>
        <taxon>Bacteria</taxon>
        <taxon>Pseudomonadati</taxon>
        <taxon>Pseudomonadota</taxon>
        <taxon>Gammaproteobacteria</taxon>
        <taxon>Legionellales</taxon>
        <taxon>Legionellaceae</taxon>
        <taxon>Legionella</taxon>
    </lineage>
</organism>
<name>A0A378IDH5_9GAMM</name>
<dbReference type="CDD" id="cd00751">
    <property type="entry name" value="thiolase"/>
    <property type="match status" value="1"/>
</dbReference>
<gene>
    <name evidence="9" type="primary">fadI</name>
    <name evidence="8" type="ORF">Lbir_2304</name>
    <name evidence="9" type="ORF">NCTC12437_03110</name>
</gene>
<dbReference type="InterPro" id="IPR020616">
    <property type="entry name" value="Thiolase_N"/>
</dbReference>
<evidence type="ECO:0000313" key="10">
    <source>
        <dbReference type="Proteomes" id="UP000054735"/>
    </source>
</evidence>
<accession>A0A378IDH5</accession>
<feature type="active site" description="Acyl-thioester intermediate" evidence="4">
    <location>
        <position position="90"/>
    </location>
</feature>
<reference evidence="9 11" key="2">
    <citation type="submission" date="2018-06" db="EMBL/GenBank/DDBJ databases">
        <authorList>
            <consortium name="Pathogen Informatics"/>
            <person name="Doyle S."/>
        </authorList>
    </citation>
    <scope>NUCLEOTIDE SEQUENCE [LARGE SCALE GENOMIC DNA]</scope>
    <source>
        <strain evidence="9 11">NCTC12437</strain>
    </source>
</reference>
<dbReference type="RefSeq" id="WP_058524316.1">
    <property type="nucleotide sequence ID" value="NZ_CAAAHV010000020.1"/>
</dbReference>
<protein>
    <submittedName>
        <fullName evidence="8">Acetyl-CoA acetyltransferase</fullName>
        <ecNumber evidence="8">2.3.1.9</ecNumber>
    </submittedName>
    <submittedName>
        <fullName evidence="9">Thiolase</fullName>
        <ecNumber evidence="9">2.3.1.16</ecNumber>
    </submittedName>
</protein>
<dbReference type="InterPro" id="IPR020613">
    <property type="entry name" value="Thiolase_CS"/>
</dbReference>
<dbReference type="InterPro" id="IPR016039">
    <property type="entry name" value="Thiolase-like"/>
</dbReference>
<evidence type="ECO:0000256" key="1">
    <source>
        <dbReference type="ARBA" id="ARBA00010982"/>
    </source>
</evidence>
<dbReference type="PANTHER" id="PTHR42689:SF1">
    <property type="entry name" value="ACETYL-COA ACYLTRANSFERASE FADA2 (3-KETOACYL-COA THIOLASE) (BETA-KETOTHIOLASE)-RELATED"/>
    <property type="match status" value="1"/>
</dbReference>
<dbReference type="OrthoDB" id="1402717at2"/>
<dbReference type="EMBL" id="UGNW01000001">
    <property type="protein sequence ID" value="STX33288.1"/>
    <property type="molecule type" value="Genomic_DNA"/>
</dbReference>
<evidence type="ECO:0000256" key="3">
    <source>
        <dbReference type="ARBA" id="ARBA00023315"/>
    </source>
</evidence>
<comment type="similarity">
    <text evidence="1 5">Belongs to the thiolase-like superfamily. Thiolase family.</text>
</comment>
<keyword evidence="10" id="KW-1185">Reference proteome</keyword>
<feature type="domain" description="Thiolase N-terminal" evidence="6">
    <location>
        <begin position="6"/>
        <end position="274"/>
    </location>
</feature>
<dbReference type="InterPro" id="IPR020617">
    <property type="entry name" value="Thiolase_C"/>
</dbReference>
<dbReference type="Pfam" id="PF02803">
    <property type="entry name" value="Thiolase_C"/>
    <property type="match status" value="1"/>
</dbReference>
<dbReference type="Proteomes" id="UP000255066">
    <property type="component" value="Unassembled WGS sequence"/>
</dbReference>
<dbReference type="InterPro" id="IPR002155">
    <property type="entry name" value="Thiolase"/>
</dbReference>
<keyword evidence="3 5" id="KW-0012">Acyltransferase</keyword>
<dbReference type="GO" id="GO:0003985">
    <property type="term" value="F:acetyl-CoA C-acetyltransferase activity"/>
    <property type="evidence" value="ECO:0007669"/>
    <property type="project" value="UniProtKB-EC"/>
</dbReference>
<dbReference type="NCBIfam" id="NF006740">
    <property type="entry name" value="PRK09268.1"/>
    <property type="match status" value="1"/>
</dbReference>
<evidence type="ECO:0000313" key="11">
    <source>
        <dbReference type="Proteomes" id="UP000255066"/>
    </source>
</evidence>
<dbReference type="Proteomes" id="UP000054735">
    <property type="component" value="Unassembled WGS sequence"/>
</dbReference>
<evidence type="ECO:0000313" key="8">
    <source>
        <dbReference type="EMBL" id="KTC68771.1"/>
    </source>
</evidence>
<proteinExistence type="inferred from homology"/>
<dbReference type="Gene3D" id="3.40.47.10">
    <property type="match status" value="1"/>
</dbReference>
<dbReference type="InterPro" id="IPR050521">
    <property type="entry name" value="3-ketoacyl-CoA_Thiolase"/>
</dbReference>
<dbReference type="Pfam" id="PF00108">
    <property type="entry name" value="Thiolase_N"/>
    <property type="match status" value="1"/>
</dbReference>
<keyword evidence="2 5" id="KW-0808">Transferase</keyword>
<evidence type="ECO:0000256" key="4">
    <source>
        <dbReference type="PIRSR" id="PIRSR000429-1"/>
    </source>
</evidence>
<dbReference type="PIRSF" id="PIRSF000429">
    <property type="entry name" value="Ac-CoA_Ac_transf"/>
    <property type="match status" value="1"/>
</dbReference>
<evidence type="ECO:0000256" key="5">
    <source>
        <dbReference type="RuleBase" id="RU003557"/>
    </source>
</evidence>
<dbReference type="PANTHER" id="PTHR42689">
    <property type="entry name" value="ACETYL-COA ACYLTRANSFERASE FADA2 (3-KETOACYL-COA THIOLASE) (BETA-KETOTHIOLASE)-RELATED"/>
    <property type="match status" value="1"/>
</dbReference>
<dbReference type="GO" id="GO:0005829">
    <property type="term" value="C:cytosol"/>
    <property type="evidence" value="ECO:0007669"/>
    <property type="project" value="TreeGrafter"/>
</dbReference>
<evidence type="ECO:0000313" key="9">
    <source>
        <dbReference type="EMBL" id="STX33288.1"/>
    </source>
</evidence>
<evidence type="ECO:0000259" key="6">
    <source>
        <dbReference type="Pfam" id="PF00108"/>
    </source>
</evidence>
<reference evidence="8 10" key="1">
    <citation type="submission" date="2015-11" db="EMBL/GenBank/DDBJ databases">
        <title>Genomic analysis of 38 Legionella species identifies large and diverse effector repertoires.</title>
        <authorList>
            <person name="Burstein D."/>
            <person name="Amaro F."/>
            <person name="Zusman T."/>
            <person name="Lifshitz Z."/>
            <person name="Cohen O."/>
            <person name="Gilbert J.A."/>
            <person name="Pupko T."/>
            <person name="Shuman H.A."/>
            <person name="Segal G."/>
        </authorList>
    </citation>
    <scope>NUCLEOTIDE SEQUENCE [LARGE SCALE GENOMIC DNA]</scope>
    <source>
        <strain evidence="8 10">CDC#1407-AL-14</strain>
    </source>
</reference>
<dbReference type="SUPFAM" id="SSF53901">
    <property type="entry name" value="Thiolase-like"/>
    <property type="match status" value="2"/>
</dbReference>
<feature type="active site" description="Proton acceptor" evidence="4">
    <location>
        <position position="411"/>
    </location>
</feature>
<sequence>MKTRPVYIAGGIRTPFVKSMGTYSQISTQDLMIASLEALVKKFRLENQIVGDVALGAVINSSFNWNLSRECVLGTSLNPATPGYSVQRACGTSLDTSLQIALKISNYQIEDGIAGGVDTNSDFPVMFPRSFALKLMQIRQAKDFNSKMKAVLALRPSDFMPQYPGVIEPRTGLSMGQHTEKMVKEWNISRQAQDDLSLLSHQNGTKAYDEGFYEDLVMEFMGLKRDGILRANASLENLAKLKPAFDTLSGKGSLTAGNSTPLTDGSAAVYMLSEKQAERYNLPVLARFVDAQVAAVNFVAGEGLLMAPTIAVSELLKRNQLTLQDFDLYEIHEAFAGQVLCTLKAWESPEYCQRVLSRNTPMGAIDRSRLNIKGGSVALGHPFAATGARIVASLAKMLHQRGSGRGLISICTAGGMGVAAILEAS</sequence>
<feature type="active site" description="Proton acceptor" evidence="4">
    <location>
        <position position="381"/>
    </location>
</feature>
<evidence type="ECO:0000259" key="7">
    <source>
        <dbReference type="Pfam" id="PF02803"/>
    </source>
</evidence>
<dbReference type="EMBL" id="LNXT01000044">
    <property type="protein sequence ID" value="KTC68771.1"/>
    <property type="molecule type" value="Genomic_DNA"/>
</dbReference>
<evidence type="ECO:0000256" key="2">
    <source>
        <dbReference type="ARBA" id="ARBA00022679"/>
    </source>
</evidence>
<dbReference type="AlphaFoldDB" id="A0A378IDH5"/>
<dbReference type="STRING" id="28083.Lbir_2304"/>
<dbReference type="EC" id="2.3.1.16" evidence="9"/>
<dbReference type="PROSITE" id="PS00737">
    <property type="entry name" value="THIOLASE_2"/>
    <property type="match status" value="1"/>
</dbReference>